<accession>A0A9W6H500</accession>
<organism evidence="1 2">
    <name type="scientific">Microbacterium barkeri</name>
    <dbReference type="NCBI Taxonomy" id="33917"/>
    <lineage>
        <taxon>Bacteria</taxon>
        <taxon>Bacillati</taxon>
        <taxon>Actinomycetota</taxon>
        <taxon>Actinomycetes</taxon>
        <taxon>Micrococcales</taxon>
        <taxon>Microbacteriaceae</taxon>
        <taxon>Microbacterium</taxon>
    </lineage>
</organism>
<dbReference type="RefSeq" id="WP_271173875.1">
    <property type="nucleotide sequence ID" value="NZ_BSEJ01000011.1"/>
</dbReference>
<dbReference type="EMBL" id="BSEJ01000011">
    <property type="protein sequence ID" value="GLJ62183.1"/>
    <property type="molecule type" value="Genomic_DNA"/>
</dbReference>
<reference evidence="1" key="1">
    <citation type="journal article" date="2014" name="Int. J. Syst. Evol. Microbiol.">
        <title>Complete genome sequence of Corynebacterium casei LMG S-19264T (=DSM 44701T), isolated from a smear-ripened cheese.</title>
        <authorList>
            <consortium name="US DOE Joint Genome Institute (JGI-PGF)"/>
            <person name="Walter F."/>
            <person name="Albersmeier A."/>
            <person name="Kalinowski J."/>
            <person name="Ruckert C."/>
        </authorList>
    </citation>
    <scope>NUCLEOTIDE SEQUENCE</scope>
    <source>
        <strain evidence="1">VKM Ac-1020</strain>
    </source>
</reference>
<comment type="caution">
    <text evidence="1">The sequence shown here is derived from an EMBL/GenBank/DDBJ whole genome shotgun (WGS) entry which is preliminary data.</text>
</comment>
<evidence type="ECO:0000313" key="1">
    <source>
        <dbReference type="EMBL" id="GLJ62183.1"/>
    </source>
</evidence>
<name>A0A9W6H500_9MICO</name>
<evidence type="ECO:0000313" key="2">
    <source>
        <dbReference type="Proteomes" id="UP001142462"/>
    </source>
</evidence>
<dbReference type="Proteomes" id="UP001142462">
    <property type="component" value="Unassembled WGS sequence"/>
</dbReference>
<sequence length="209" mass="22752">MSAEFSKPVRRPSEMFDRLFAGSDPAEVSRAAHATAVALLSRVRDEADADVVERLISFTAHHGIDDIAELWSQSPARSLPGSLWRLYLVQLSIHDDPHTASLLYERGRVELHSADPVIAGAPTPAGPQELVRLIDTILHGAFTGDYAVALDRTAAYCRVVASGATHLADDYEPTEPERSSALTTRALRLSAFAADLAVAARLWRRDALE</sequence>
<gene>
    <name evidence="1" type="ORF">GCM10017576_23130</name>
</gene>
<keyword evidence="2" id="KW-1185">Reference proteome</keyword>
<reference evidence="1" key="2">
    <citation type="submission" date="2023-01" db="EMBL/GenBank/DDBJ databases">
        <authorList>
            <person name="Sun Q."/>
            <person name="Evtushenko L."/>
        </authorList>
    </citation>
    <scope>NUCLEOTIDE SEQUENCE</scope>
    <source>
        <strain evidence="1">VKM Ac-1020</strain>
    </source>
</reference>
<protein>
    <recommendedName>
        <fullName evidence="3">DNA-directed RNA polymerase subunit beta</fullName>
    </recommendedName>
</protein>
<dbReference type="AlphaFoldDB" id="A0A9W6H500"/>
<evidence type="ECO:0008006" key="3">
    <source>
        <dbReference type="Google" id="ProtNLM"/>
    </source>
</evidence>
<proteinExistence type="predicted"/>